<evidence type="ECO:0000256" key="2">
    <source>
        <dbReference type="ARBA" id="ARBA00022485"/>
    </source>
</evidence>
<evidence type="ECO:0000256" key="5">
    <source>
        <dbReference type="ARBA" id="ARBA00022737"/>
    </source>
</evidence>
<keyword evidence="8" id="KW-1133">Transmembrane helix</keyword>
<dbReference type="InterPro" id="IPR036383">
    <property type="entry name" value="TSP1_rpt_sf"/>
</dbReference>
<dbReference type="Proteomes" id="UP001152795">
    <property type="component" value="Unassembled WGS sequence"/>
</dbReference>
<comment type="subcellular location">
    <subcellularLocation>
        <location evidence="1">Membrane</location>
        <topology evidence="1">Single-pass membrane protein</topology>
    </subcellularLocation>
</comment>
<dbReference type="InterPro" id="IPR044304">
    <property type="entry name" value="NUBPL-like"/>
</dbReference>
<keyword evidence="4" id="KW-0479">Metal-binding</keyword>
<dbReference type="AlphaFoldDB" id="A0A7D9I990"/>
<evidence type="ECO:0000313" key="14">
    <source>
        <dbReference type="EMBL" id="CAB4000667.1"/>
    </source>
</evidence>
<gene>
    <name evidence="14" type="ORF">PACLA_8A029293</name>
</gene>
<dbReference type="Gene3D" id="2.20.100.10">
    <property type="entry name" value="Thrombospondin type-1 (TSP1) repeat"/>
    <property type="match status" value="1"/>
</dbReference>
<evidence type="ECO:0000256" key="10">
    <source>
        <dbReference type="ARBA" id="ARBA00023014"/>
    </source>
</evidence>
<keyword evidence="6" id="KW-0547">Nucleotide-binding</keyword>
<organism evidence="14 15">
    <name type="scientific">Paramuricea clavata</name>
    <name type="common">Red gorgonian</name>
    <name type="synonym">Violescent sea-whip</name>
    <dbReference type="NCBI Taxonomy" id="317549"/>
    <lineage>
        <taxon>Eukaryota</taxon>
        <taxon>Metazoa</taxon>
        <taxon>Cnidaria</taxon>
        <taxon>Anthozoa</taxon>
        <taxon>Octocorallia</taxon>
        <taxon>Malacalcyonacea</taxon>
        <taxon>Plexauridae</taxon>
        <taxon>Paramuricea</taxon>
    </lineage>
</organism>
<dbReference type="Pfam" id="PF10609">
    <property type="entry name" value="ParA"/>
    <property type="match status" value="1"/>
</dbReference>
<dbReference type="HAMAP" id="MF_02040">
    <property type="entry name" value="Mrp_NBP35"/>
    <property type="match status" value="1"/>
</dbReference>
<evidence type="ECO:0000313" key="15">
    <source>
        <dbReference type="Proteomes" id="UP001152795"/>
    </source>
</evidence>
<evidence type="ECO:0000256" key="3">
    <source>
        <dbReference type="ARBA" id="ARBA00022692"/>
    </source>
</evidence>
<sequence length="501" mass="55389">MNLLLEPQVKTREERMFQGLPKRKLIEGVKDIVVVASGKGGVGKSTCAVNLALGLAAINKSKSVGLLDADIYGPSNPKMMNLSGKPELNQDNKMEPLKDYGISCMSMGFLVDEKSPIVWRGLMVMSAPEKLPRQVNWGTLDVPIVDMPPGTGDTQLSISQTVPLSGAIIVTTPQDIALLDAQKGAEMFQKVHVPVLGVIENMSHYVCPKCNHKEFIFGENGEITIAENMNLEILVHGRWSDWGNWTVCSVTCGKGRQLRFRSCTNPKPPFGGRDCKGAREGKQDCMDTPHFPTMTGVKLAIAFGFLLMVVIVCSKHTPSEQHSTYPATDEAQFTSHEYHDEDLNVGERLIRAVTAADLPLHYPGGTTNDNKKVMFHLNPKAKIADRNLLPKNPRRNELDDFTMSISAQQIFVQNAGKLSDSPNKLFRLDMQGMVENEHGQHHNLQVQMNRVKRSKKVVSTTYANVLVPQNADGFLTDQVVREAFSDSSKRRAAVTLEVVQE</sequence>
<evidence type="ECO:0000256" key="13">
    <source>
        <dbReference type="ARBA" id="ARBA00024036"/>
    </source>
</evidence>
<dbReference type="FunFam" id="3.40.50.300:FF:001278">
    <property type="entry name" value="Iron-sulfur cluster carrier protein"/>
    <property type="match status" value="1"/>
</dbReference>
<keyword evidence="11" id="KW-0472">Membrane</keyword>
<evidence type="ECO:0000256" key="4">
    <source>
        <dbReference type="ARBA" id="ARBA00022723"/>
    </source>
</evidence>
<proteinExistence type="inferred from homology"/>
<keyword evidence="9" id="KW-0408">Iron</keyword>
<dbReference type="FunFam" id="2.20.100.10:FF:000007">
    <property type="entry name" value="Thrombospondin 1"/>
    <property type="match status" value="1"/>
</dbReference>
<dbReference type="GO" id="GO:0140663">
    <property type="term" value="F:ATP-dependent FeS chaperone activity"/>
    <property type="evidence" value="ECO:0007669"/>
    <property type="project" value="InterPro"/>
</dbReference>
<comment type="caution">
    <text evidence="14">The sequence shown here is derived from an EMBL/GenBank/DDBJ whole genome shotgun (WGS) entry which is preliminary data.</text>
</comment>
<dbReference type="GO" id="GO:0016226">
    <property type="term" value="P:iron-sulfur cluster assembly"/>
    <property type="evidence" value="ECO:0007669"/>
    <property type="project" value="InterPro"/>
</dbReference>
<dbReference type="InterPro" id="IPR027417">
    <property type="entry name" value="P-loop_NTPase"/>
</dbReference>
<dbReference type="CDD" id="cd02037">
    <property type="entry name" value="Mrp_NBP35"/>
    <property type="match status" value="1"/>
</dbReference>
<evidence type="ECO:0000256" key="12">
    <source>
        <dbReference type="ARBA" id="ARBA00023157"/>
    </source>
</evidence>
<dbReference type="InterPro" id="IPR033756">
    <property type="entry name" value="YlxH/NBP35"/>
</dbReference>
<keyword evidence="3" id="KW-0812">Transmembrane</keyword>
<accession>A0A7D9I990</accession>
<dbReference type="SMART" id="SM00209">
    <property type="entry name" value="TSP1"/>
    <property type="match status" value="1"/>
</dbReference>
<dbReference type="PROSITE" id="PS50092">
    <property type="entry name" value="TSP1"/>
    <property type="match status" value="1"/>
</dbReference>
<keyword evidence="15" id="KW-1185">Reference proteome</keyword>
<evidence type="ECO:0000256" key="1">
    <source>
        <dbReference type="ARBA" id="ARBA00004167"/>
    </source>
</evidence>
<keyword evidence="12" id="KW-1015">Disulfide bond</keyword>
<dbReference type="SUPFAM" id="SSF52540">
    <property type="entry name" value="P-loop containing nucleoside triphosphate hydrolases"/>
    <property type="match status" value="1"/>
</dbReference>
<dbReference type="PANTHER" id="PTHR42961">
    <property type="entry name" value="IRON-SULFUR PROTEIN NUBPL"/>
    <property type="match status" value="1"/>
</dbReference>
<keyword evidence="5" id="KW-0677">Repeat</keyword>
<evidence type="ECO:0000256" key="9">
    <source>
        <dbReference type="ARBA" id="ARBA00023004"/>
    </source>
</evidence>
<dbReference type="OrthoDB" id="1741334at2759"/>
<evidence type="ECO:0000256" key="7">
    <source>
        <dbReference type="ARBA" id="ARBA00022840"/>
    </source>
</evidence>
<evidence type="ECO:0000256" key="8">
    <source>
        <dbReference type="ARBA" id="ARBA00022989"/>
    </source>
</evidence>
<dbReference type="GO" id="GO:0046872">
    <property type="term" value="F:metal ion binding"/>
    <property type="evidence" value="ECO:0007669"/>
    <property type="project" value="UniProtKB-KW"/>
</dbReference>
<dbReference type="Gene3D" id="3.40.50.300">
    <property type="entry name" value="P-loop containing nucleotide triphosphate hydrolases"/>
    <property type="match status" value="1"/>
</dbReference>
<keyword evidence="10" id="KW-0411">Iron-sulfur</keyword>
<dbReference type="SUPFAM" id="SSF82895">
    <property type="entry name" value="TSP-1 type 1 repeat"/>
    <property type="match status" value="1"/>
</dbReference>
<dbReference type="GO" id="GO:0005524">
    <property type="term" value="F:ATP binding"/>
    <property type="evidence" value="ECO:0007669"/>
    <property type="project" value="UniProtKB-KW"/>
</dbReference>
<reference evidence="14" key="1">
    <citation type="submission" date="2020-04" db="EMBL/GenBank/DDBJ databases">
        <authorList>
            <person name="Alioto T."/>
            <person name="Alioto T."/>
            <person name="Gomez Garrido J."/>
        </authorList>
    </citation>
    <scope>NUCLEOTIDE SEQUENCE</scope>
    <source>
        <strain evidence="14">A484AB</strain>
    </source>
</reference>
<dbReference type="EMBL" id="CACRXK020003891">
    <property type="protein sequence ID" value="CAB4000667.1"/>
    <property type="molecule type" value="Genomic_DNA"/>
</dbReference>
<evidence type="ECO:0000256" key="6">
    <source>
        <dbReference type="ARBA" id="ARBA00022741"/>
    </source>
</evidence>
<dbReference type="InterPro" id="IPR019591">
    <property type="entry name" value="Mrp/NBP35_ATP-bd"/>
</dbReference>
<dbReference type="InterPro" id="IPR000884">
    <property type="entry name" value="TSP1_rpt"/>
</dbReference>
<keyword evidence="7" id="KW-0067">ATP-binding</keyword>
<name>A0A7D9I990_PARCT</name>
<dbReference type="GO" id="GO:0051539">
    <property type="term" value="F:4 iron, 4 sulfur cluster binding"/>
    <property type="evidence" value="ECO:0007669"/>
    <property type="project" value="UniProtKB-KW"/>
</dbReference>
<dbReference type="GO" id="GO:0032981">
    <property type="term" value="P:mitochondrial respiratory chain complex I assembly"/>
    <property type="evidence" value="ECO:0007669"/>
    <property type="project" value="TreeGrafter"/>
</dbReference>
<evidence type="ECO:0000256" key="11">
    <source>
        <dbReference type="ARBA" id="ARBA00023136"/>
    </source>
</evidence>
<dbReference type="Pfam" id="PF00090">
    <property type="entry name" value="TSP_1"/>
    <property type="match status" value="1"/>
</dbReference>
<dbReference type="GO" id="GO:0016020">
    <property type="term" value="C:membrane"/>
    <property type="evidence" value="ECO:0007669"/>
    <property type="project" value="UniProtKB-SubCell"/>
</dbReference>
<keyword evidence="2" id="KW-0004">4Fe-4S</keyword>
<comment type="similarity">
    <text evidence="13">Belongs to the Mrp/NBP35 ATP-binding proteins family.</text>
</comment>
<protein>
    <submittedName>
        <fullName evidence="14">Iron-sulfur NUBPL isoform X1</fullName>
    </submittedName>
</protein>
<dbReference type="GO" id="GO:0005739">
    <property type="term" value="C:mitochondrion"/>
    <property type="evidence" value="ECO:0007669"/>
    <property type="project" value="TreeGrafter"/>
</dbReference>
<dbReference type="PANTHER" id="PTHR42961:SF2">
    <property type="entry name" value="IRON-SULFUR PROTEIN NUBPL"/>
    <property type="match status" value="1"/>
</dbReference>